<dbReference type="InterPro" id="IPR029058">
    <property type="entry name" value="AB_hydrolase_fold"/>
</dbReference>
<feature type="domain" description="Dienelactone hydrolase" evidence="1">
    <location>
        <begin position="23"/>
        <end position="229"/>
    </location>
</feature>
<dbReference type="EMBL" id="CP038141">
    <property type="protein sequence ID" value="QDH17584.1"/>
    <property type="molecule type" value="Genomic_DNA"/>
</dbReference>
<dbReference type="GO" id="GO:0016787">
    <property type="term" value="F:hydrolase activity"/>
    <property type="evidence" value="ECO:0007669"/>
    <property type="project" value="UniProtKB-KW"/>
</dbReference>
<evidence type="ECO:0000313" key="2">
    <source>
        <dbReference type="EMBL" id="QDH17584.1"/>
    </source>
</evidence>
<evidence type="ECO:0000313" key="3">
    <source>
        <dbReference type="Proteomes" id="UP000316313"/>
    </source>
</evidence>
<dbReference type="Pfam" id="PF01738">
    <property type="entry name" value="DLH"/>
    <property type="match status" value="1"/>
</dbReference>
<dbReference type="InterPro" id="IPR051049">
    <property type="entry name" value="Dienelactone_hydrolase-like"/>
</dbReference>
<keyword evidence="3" id="KW-1185">Reference proteome</keyword>
<protein>
    <submittedName>
        <fullName evidence="2">Dienelactone hydrolase family protein</fullName>
    </submittedName>
</protein>
<dbReference type="RefSeq" id="WP_141461673.1">
    <property type="nucleotide sequence ID" value="NZ_CP038141.1"/>
</dbReference>
<dbReference type="KEGG" id="ssam:E3D00_08435"/>
<dbReference type="PANTHER" id="PTHR46623">
    <property type="entry name" value="CARBOXYMETHYLENEBUTENOLIDASE-RELATED"/>
    <property type="match status" value="1"/>
</dbReference>
<accession>A0A4Y6UKI3</accession>
<dbReference type="PANTHER" id="PTHR46623:SF6">
    <property type="entry name" value="ALPHA_BETA-HYDROLASES SUPERFAMILY PROTEIN"/>
    <property type="match status" value="1"/>
</dbReference>
<keyword evidence="2" id="KW-0378">Hydrolase</keyword>
<dbReference type="Proteomes" id="UP000316313">
    <property type="component" value="Chromosome"/>
</dbReference>
<dbReference type="SUPFAM" id="SSF53474">
    <property type="entry name" value="alpha/beta-Hydrolases"/>
    <property type="match status" value="1"/>
</dbReference>
<dbReference type="InterPro" id="IPR002925">
    <property type="entry name" value="Dienelactn_hydro"/>
</dbReference>
<dbReference type="AlphaFoldDB" id="A0A4Y6UKI3"/>
<sequence length="231" mass="26314">MNTKKTQGRLVRLTTDDGHSFDAWEAGSAESQHSIIVIQEIFGLTDHIKTTCEELAQEGFHVIAPALFDRVKPNTVLNYDQHGIEEGLKYRAQITPEHLRKDIAACSKHLRQEDHNRKTGIIGFCWGGLIAWLEAVQTHQVNAAVSWYGRGISDYVEHAPHCPVQLHFGDQDHTIPHLDIQTIRQKRPEVEVFVYDNAGHGFGCRDRADFDKNARDLAWKRSVEFLRQNLA</sequence>
<dbReference type="Gene3D" id="3.40.50.1820">
    <property type="entry name" value="alpha/beta hydrolase"/>
    <property type="match status" value="1"/>
</dbReference>
<name>A0A4Y6UKI3_9PROT</name>
<organism evidence="2 3">
    <name type="scientific">Swingsia samuiensis</name>
    <dbReference type="NCBI Taxonomy" id="1293412"/>
    <lineage>
        <taxon>Bacteria</taxon>
        <taxon>Pseudomonadati</taxon>
        <taxon>Pseudomonadota</taxon>
        <taxon>Alphaproteobacteria</taxon>
        <taxon>Acetobacterales</taxon>
        <taxon>Acetobacteraceae</taxon>
        <taxon>Swingsia</taxon>
    </lineage>
</organism>
<evidence type="ECO:0000259" key="1">
    <source>
        <dbReference type="Pfam" id="PF01738"/>
    </source>
</evidence>
<proteinExistence type="predicted"/>
<gene>
    <name evidence="2" type="ORF">E3D00_08435</name>
</gene>
<reference evidence="2 3" key="1">
    <citation type="submission" date="2019-03" db="EMBL/GenBank/DDBJ databases">
        <title>The complete genome sequence of Swingsia samuiensis NBRC107927(T).</title>
        <authorList>
            <person name="Chua K.-O."/>
            <person name="Chan K.-G."/>
            <person name="See-Too W.-S."/>
        </authorList>
    </citation>
    <scope>NUCLEOTIDE SEQUENCE [LARGE SCALE GENOMIC DNA]</scope>
    <source>
        <strain evidence="2 3">AH83</strain>
    </source>
</reference>
<dbReference type="OrthoDB" id="9771666at2"/>